<dbReference type="GO" id="GO:0003677">
    <property type="term" value="F:DNA binding"/>
    <property type="evidence" value="ECO:0007669"/>
    <property type="project" value="UniProtKB-KW"/>
</dbReference>
<dbReference type="AlphaFoldDB" id="A0A6I3RZD2"/>
<dbReference type="InterPro" id="IPR036390">
    <property type="entry name" value="WH_DNA-bd_sf"/>
</dbReference>
<dbReference type="SUPFAM" id="SSF46785">
    <property type="entry name" value="Winged helix' DNA-binding domain"/>
    <property type="match status" value="1"/>
</dbReference>
<keyword evidence="2" id="KW-0238">DNA-binding</keyword>
<dbReference type="Pfam" id="PF00027">
    <property type="entry name" value="cNMP_binding"/>
    <property type="match status" value="1"/>
</dbReference>
<name>A0A6I3RZD2_9BURK</name>
<dbReference type="Pfam" id="PF13545">
    <property type="entry name" value="HTH_Crp_2"/>
    <property type="match status" value="1"/>
</dbReference>
<dbReference type="InterPro" id="IPR036388">
    <property type="entry name" value="WH-like_DNA-bd_sf"/>
</dbReference>
<dbReference type="Proteomes" id="UP000462362">
    <property type="component" value="Unassembled WGS sequence"/>
</dbReference>
<dbReference type="InterPro" id="IPR014710">
    <property type="entry name" value="RmlC-like_jellyroll"/>
</dbReference>
<keyword evidence="3" id="KW-0804">Transcription</keyword>
<proteinExistence type="predicted"/>
<dbReference type="GeneID" id="43348163"/>
<dbReference type="InterPro" id="IPR000595">
    <property type="entry name" value="cNMP-bd_dom"/>
</dbReference>
<accession>A0A6I3RZD2</accession>
<dbReference type="RefSeq" id="WP_008810663.1">
    <property type="nucleotide sequence ID" value="NZ_CAJUON010000004.1"/>
</dbReference>
<dbReference type="Gene3D" id="1.10.10.10">
    <property type="entry name" value="Winged helix-like DNA-binding domain superfamily/Winged helix DNA-binding domain"/>
    <property type="match status" value="1"/>
</dbReference>
<evidence type="ECO:0000256" key="3">
    <source>
        <dbReference type="ARBA" id="ARBA00023163"/>
    </source>
</evidence>
<dbReference type="InterPro" id="IPR018490">
    <property type="entry name" value="cNMP-bd_dom_sf"/>
</dbReference>
<organism evidence="4 5">
    <name type="scientific">Parasutterella excrementihominis</name>
    <dbReference type="NCBI Taxonomy" id="487175"/>
    <lineage>
        <taxon>Bacteria</taxon>
        <taxon>Pseudomonadati</taxon>
        <taxon>Pseudomonadota</taxon>
        <taxon>Betaproteobacteria</taxon>
        <taxon>Burkholderiales</taxon>
        <taxon>Sutterellaceae</taxon>
        <taxon>Parasutterella</taxon>
    </lineage>
</organism>
<keyword evidence="1" id="KW-0805">Transcription regulation</keyword>
<dbReference type="SUPFAM" id="SSF51206">
    <property type="entry name" value="cAMP-binding domain-like"/>
    <property type="match status" value="1"/>
</dbReference>
<dbReference type="PROSITE" id="PS51063">
    <property type="entry name" value="HTH_CRP_2"/>
    <property type="match status" value="1"/>
</dbReference>
<comment type="caution">
    <text evidence="4">The sequence shown here is derived from an EMBL/GenBank/DDBJ whole genome shotgun (WGS) entry which is preliminary data.</text>
</comment>
<dbReference type="EMBL" id="WNCL01000013">
    <property type="protein sequence ID" value="MTU43160.1"/>
    <property type="molecule type" value="Genomic_DNA"/>
</dbReference>
<evidence type="ECO:0000313" key="4">
    <source>
        <dbReference type="EMBL" id="MTU43160.1"/>
    </source>
</evidence>
<evidence type="ECO:0000256" key="1">
    <source>
        <dbReference type="ARBA" id="ARBA00023015"/>
    </source>
</evidence>
<evidence type="ECO:0000256" key="2">
    <source>
        <dbReference type="ARBA" id="ARBA00023125"/>
    </source>
</evidence>
<dbReference type="InterPro" id="IPR012318">
    <property type="entry name" value="HTH_CRP"/>
</dbReference>
<protein>
    <submittedName>
        <fullName evidence="4">Cyclic nucleotide-binding domain-containing protein</fullName>
    </submittedName>
</protein>
<gene>
    <name evidence="4" type="ORF">GMD42_05900</name>
</gene>
<dbReference type="Gene3D" id="2.60.120.10">
    <property type="entry name" value="Jelly Rolls"/>
    <property type="match status" value="1"/>
</dbReference>
<reference evidence="4 5" key="1">
    <citation type="journal article" date="2019" name="Nat. Med.">
        <title>A library of human gut bacterial isolates paired with longitudinal multiomics data enables mechanistic microbiome research.</title>
        <authorList>
            <person name="Poyet M."/>
            <person name="Groussin M."/>
            <person name="Gibbons S.M."/>
            <person name="Avila-Pacheco J."/>
            <person name="Jiang X."/>
            <person name="Kearney S.M."/>
            <person name="Perrotta A.R."/>
            <person name="Berdy B."/>
            <person name="Zhao S."/>
            <person name="Lieberman T.D."/>
            <person name="Swanson P.K."/>
            <person name="Smith M."/>
            <person name="Roesemann S."/>
            <person name="Alexander J.E."/>
            <person name="Rich S.A."/>
            <person name="Livny J."/>
            <person name="Vlamakis H."/>
            <person name="Clish C."/>
            <person name="Bullock K."/>
            <person name="Deik A."/>
            <person name="Scott J."/>
            <person name="Pierce K.A."/>
            <person name="Xavier R.J."/>
            <person name="Alm E.J."/>
        </authorList>
    </citation>
    <scope>NUCLEOTIDE SEQUENCE [LARGE SCALE GENOMIC DNA]</scope>
    <source>
        <strain evidence="4 5">BIOML-A2</strain>
    </source>
</reference>
<sequence>MRQIFKTHPWVPPKELPETQELFRKYGVPGSIRPGHLLKGKGEPSKLYLITRGAAAYYVADRYKSHPSVLSLLIPGCSACDLSVITGDRVNVTTRAIGPCEVLIMQPHVLTDLMKNNSEFAAKEAAHVTRKQECSLEAMVANFTLEPAERLRRFLKVLLINYEVPISDTVWNRIPLDLTNEQYGAVVNLTRVSVSRIFSDWISKDLLYKSGRNVYVKAKLFENIYDWWTD</sequence>
<dbReference type="GO" id="GO:0006355">
    <property type="term" value="P:regulation of DNA-templated transcription"/>
    <property type="evidence" value="ECO:0007669"/>
    <property type="project" value="InterPro"/>
</dbReference>
<evidence type="ECO:0000313" key="5">
    <source>
        <dbReference type="Proteomes" id="UP000462362"/>
    </source>
</evidence>